<dbReference type="Proteomes" id="UP001386955">
    <property type="component" value="Unassembled WGS sequence"/>
</dbReference>
<dbReference type="AlphaFoldDB" id="A0AAN9XQB0"/>
<evidence type="ECO:0000313" key="1">
    <source>
        <dbReference type="EMBL" id="KAK7404392.1"/>
    </source>
</evidence>
<comment type="caution">
    <text evidence="1">The sequence shown here is derived from an EMBL/GenBank/DDBJ whole genome shotgun (WGS) entry which is preliminary data.</text>
</comment>
<accession>A0AAN9XQB0</accession>
<organism evidence="1 2">
    <name type="scientific">Psophocarpus tetragonolobus</name>
    <name type="common">Winged bean</name>
    <name type="synonym">Dolichos tetragonolobus</name>
    <dbReference type="NCBI Taxonomy" id="3891"/>
    <lineage>
        <taxon>Eukaryota</taxon>
        <taxon>Viridiplantae</taxon>
        <taxon>Streptophyta</taxon>
        <taxon>Embryophyta</taxon>
        <taxon>Tracheophyta</taxon>
        <taxon>Spermatophyta</taxon>
        <taxon>Magnoliopsida</taxon>
        <taxon>eudicotyledons</taxon>
        <taxon>Gunneridae</taxon>
        <taxon>Pentapetalae</taxon>
        <taxon>rosids</taxon>
        <taxon>fabids</taxon>
        <taxon>Fabales</taxon>
        <taxon>Fabaceae</taxon>
        <taxon>Papilionoideae</taxon>
        <taxon>50 kb inversion clade</taxon>
        <taxon>NPAAA clade</taxon>
        <taxon>indigoferoid/millettioid clade</taxon>
        <taxon>Phaseoleae</taxon>
        <taxon>Psophocarpus</taxon>
    </lineage>
</organism>
<gene>
    <name evidence="1" type="ORF">VNO78_05259</name>
</gene>
<proteinExistence type="predicted"/>
<keyword evidence="2" id="KW-1185">Reference proteome</keyword>
<sequence>MNRDWEMRERRGWSRVQLEQDTQAKLCFGTCGCALIDKGSLKILQKMSLKEVFEVPQAYLRPNPISACTVPTSPKDYGSYKFATGLCSWDLMHLEDKDQVLSSHNLNAGYGET</sequence>
<protein>
    <submittedName>
        <fullName evidence="1">Uncharacterized protein</fullName>
    </submittedName>
</protein>
<name>A0AAN9XQB0_PSOTE</name>
<dbReference type="EMBL" id="JAYMYS010000002">
    <property type="protein sequence ID" value="KAK7404392.1"/>
    <property type="molecule type" value="Genomic_DNA"/>
</dbReference>
<reference evidence="1 2" key="1">
    <citation type="submission" date="2024-01" db="EMBL/GenBank/DDBJ databases">
        <title>The genomes of 5 underutilized Papilionoideae crops provide insights into root nodulation and disease resistanc.</title>
        <authorList>
            <person name="Jiang F."/>
        </authorList>
    </citation>
    <scope>NUCLEOTIDE SEQUENCE [LARGE SCALE GENOMIC DNA]</scope>
    <source>
        <strain evidence="1">DUOXIRENSHENG_FW03</strain>
        <tissue evidence="1">Leaves</tissue>
    </source>
</reference>
<evidence type="ECO:0000313" key="2">
    <source>
        <dbReference type="Proteomes" id="UP001386955"/>
    </source>
</evidence>